<dbReference type="Proteomes" id="UP000772618">
    <property type="component" value="Unassembled WGS sequence"/>
</dbReference>
<evidence type="ECO:0000313" key="3">
    <source>
        <dbReference type="Proteomes" id="UP000772618"/>
    </source>
</evidence>
<name>A0ABS5VUH8_9BACT</name>
<evidence type="ECO:0000256" key="1">
    <source>
        <dbReference type="SAM" id="SignalP"/>
    </source>
</evidence>
<feature type="chain" id="PRO_5045875669" description="Tetratricopeptide repeat protein" evidence="1">
    <location>
        <begin position="22"/>
        <end position="296"/>
    </location>
</feature>
<evidence type="ECO:0008006" key="4">
    <source>
        <dbReference type="Google" id="ProtNLM"/>
    </source>
</evidence>
<gene>
    <name evidence="2" type="ORF">KK060_17475</name>
</gene>
<proteinExistence type="predicted"/>
<sequence>MRTYTFTLLSAFLTFCSSVFAQDYAFKVLANKGTNEMKTGDVWQPIKTGVSLKSSDEVKLGDNAYVGLVHATGKPLELKQAGSYKVSELSAKVGNGASVINKYTDFILSSNSAEAKKNRLSATGAVHRDVEISAIKLSLPEVQSSGVFNNVAIINWEGKVPGPYLVTLSNMFDEEIAKYETQETSLTVNLKDAKLASENALFVEVSSKADSKQTSKRHLIKKLTPLEVQNINASLNEISADVSEQTALNKYILAGFYEEHNLYIDAITAYEEAIKLAPDVPSYKEAYQAFLERHGL</sequence>
<protein>
    <recommendedName>
        <fullName evidence="4">Tetratricopeptide repeat protein</fullName>
    </recommendedName>
</protein>
<keyword evidence="3" id="KW-1185">Reference proteome</keyword>
<accession>A0ABS5VUH8</accession>
<dbReference type="RefSeq" id="WP_254155043.1">
    <property type="nucleotide sequence ID" value="NZ_JAHESD010000046.1"/>
</dbReference>
<comment type="caution">
    <text evidence="2">The sequence shown here is derived from an EMBL/GenBank/DDBJ whole genome shotgun (WGS) entry which is preliminary data.</text>
</comment>
<reference evidence="2 3" key="1">
    <citation type="submission" date="2021-05" db="EMBL/GenBank/DDBJ databases">
        <title>A Polyphasic approach of four new species of the genus Ohtaekwangia: Ohtaekwangia histidinii sp. nov., Ohtaekwangia cretensis sp. nov., Ohtaekwangia indiensis sp. nov., Ohtaekwangia reichenbachii sp. nov. from diverse environment.</title>
        <authorList>
            <person name="Octaviana S."/>
        </authorList>
    </citation>
    <scope>NUCLEOTIDE SEQUENCE [LARGE SCALE GENOMIC DNA]</scope>
    <source>
        <strain evidence="2 3">PWU20</strain>
    </source>
</reference>
<dbReference type="EMBL" id="JAHESD010000046">
    <property type="protein sequence ID" value="MBT1705088.1"/>
    <property type="molecule type" value="Genomic_DNA"/>
</dbReference>
<feature type="signal peptide" evidence="1">
    <location>
        <begin position="1"/>
        <end position="21"/>
    </location>
</feature>
<keyword evidence="1" id="KW-0732">Signal</keyword>
<evidence type="ECO:0000313" key="2">
    <source>
        <dbReference type="EMBL" id="MBT1705088.1"/>
    </source>
</evidence>
<organism evidence="2 3">
    <name type="scientific">Chryseosolibacter indicus</name>
    <dbReference type="NCBI Taxonomy" id="2782351"/>
    <lineage>
        <taxon>Bacteria</taxon>
        <taxon>Pseudomonadati</taxon>
        <taxon>Bacteroidota</taxon>
        <taxon>Cytophagia</taxon>
        <taxon>Cytophagales</taxon>
        <taxon>Chryseotaleaceae</taxon>
        <taxon>Chryseosolibacter</taxon>
    </lineage>
</organism>